<protein>
    <submittedName>
        <fullName evidence="1">Uncharacterized protein</fullName>
    </submittedName>
</protein>
<proteinExistence type="predicted"/>
<keyword evidence="2" id="KW-1185">Reference proteome</keyword>
<dbReference type="EMBL" id="ML208270">
    <property type="protein sequence ID" value="TFK74179.1"/>
    <property type="molecule type" value="Genomic_DNA"/>
</dbReference>
<evidence type="ECO:0000313" key="1">
    <source>
        <dbReference type="EMBL" id="TFK74179.1"/>
    </source>
</evidence>
<accession>A0ACD3B909</accession>
<dbReference type="Proteomes" id="UP000308600">
    <property type="component" value="Unassembled WGS sequence"/>
</dbReference>
<sequence>MASPTFWTKNVSFEPFGSFTATDLCQYLPPNVRVQALLLGSGDPRNILNTLSLSDPGSRTYDFTCCDQEPAILARSILMLSLILDNQPSSIIWDIHYNMRIDEESSSLLIKQCEKLVSFAADMTSWRNSPYGKVLRMSTSHTLAAVCRLWIRYAQFDNHSGPVADQLEGKRKAVALGLNIISRLGWRVNPSISASPSAGPFFTYENPLGSVHYNDYWRTGLPAHTLGRKDPPKYLNPTLAFSRTRPEEWPLLPASDPLKSFHLATAFAGIEGEPTNGACRANTTMEVLAETVRKEFDDWCTSFSSHVRRAPGSIIVRFVVAEAFAFCQALHYCVSTDGYGPVASGSAPTAFNVIDSSDLMNSMGLLNILTCASPLLEREPYSALFTEALFSIAGDGTGGTALPSRTLTDPSVTALLFGLTPTSFVTKISTQENAHEVLANLMRGAPKRSDYYHERLVWKFVHSGDQGALRDVEALDRRIVVDPEQLSKTLFAIYQNMFQPENPPSGDKRGLPGTSKAGYS</sequence>
<gene>
    <name evidence="1" type="ORF">BDN72DRAFT_914499</name>
</gene>
<reference evidence="1 2" key="1">
    <citation type="journal article" date="2019" name="Nat. Ecol. Evol.">
        <title>Megaphylogeny resolves global patterns of mushroom evolution.</title>
        <authorList>
            <person name="Varga T."/>
            <person name="Krizsan K."/>
            <person name="Foldi C."/>
            <person name="Dima B."/>
            <person name="Sanchez-Garcia M."/>
            <person name="Sanchez-Ramirez S."/>
            <person name="Szollosi G.J."/>
            <person name="Szarkandi J.G."/>
            <person name="Papp V."/>
            <person name="Albert L."/>
            <person name="Andreopoulos W."/>
            <person name="Angelini C."/>
            <person name="Antonin V."/>
            <person name="Barry K.W."/>
            <person name="Bougher N.L."/>
            <person name="Buchanan P."/>
            <person name="Buyck B."/>
            <person name="Bense V."/>
            <person name="Catcheside P."/>
            <person name="Chovatia M."/>
            <person name="Cooper J."/>
            <person name="Damon W."/>
            <person name="Desjardin D."/>
            <person name="Finy P."/>
            <person name="Geml J."/>
            <person name="Haridas S."/>
            <person name="Hughes K."/>
            <person name="Justo A."/>
            <person name="Karasinski D."/>
            <person name="Kautmanova I."/>
            <person name="Kiss B."/>
            <person name="Kocsube S."/>
            <person name="Kotiranta H."/>
            <person name="LaButti K.M."/>
            <person name="Lechner B.E."/>
            <person name="Liimatainen K."/>
            <person name="Lipzen A."/>
            <person name="Lukacs Z."/>
            <person name="Mihaltcheva S."/>
            <person name="Morgado L.N."/>
            <person name="Niskanen T."/>
            <person name="Noordeloos M.E."/>
            <person name="Ohm R.A."/>
            <person name="Ortiz-Santana B."/>
            <person name="Ovrebo C."/>
            <person name="Racz N."/>
            <person name="Riley R."/>
            <person name="Savchenko A."/>
            <person name="Shiryaev A."/>
            <person name="Soop K."/>
            <person name="Spirin V."/>
            <person name="Szebenyi C."/>
            <person name="Tomsovsky M."/>
            <person name="Tulloss R.E."/>
            <person name="Uehling J."/>
            <person name="Grigoriev I.V."/>
            <person name="Vagvolgyi C."/>
            <person name="Papp T."/>
            <person name="Martin F.M."/>
            <person name="Miettinen O."/>
            <person name="Hibbett D.S."/>
            <person name="Nagy L.G."/>
        </authorList>
    </citation>
    <scope>NUCLEOTIDE SEQUENCE [LARGE SCALE GENOMIC DNA]</scope>
    <source>
        <strain evidence="1 2">NL-1719</strain>
    </source>
</reference>
<name>A0ACD3B909_9AGAR</name>
<evidence type="ECO:0000313" key="2">
    <source>
        <dbReference type="Proteomes" id="UP000308600"/>
    </source>
</evidence>
<organism evidence="1 2">
    <name type="scientific">Pluteus cervinus</name>
    <dbReference type="NCBI Taxonomy" id="181527"/>
    <lineage>
        <taxon>Eukaryota</taxon>
        <taxon>Fungi</taxon>
        <taxon>Dikarya</taxon>
        <taxon>Basidiomycota</taxon>
        <taxon>Agaricomycotina</taxon>
        <taxon>Agaricomycetes</taxon>
        <taxon>Agaricomycetidae</taxon>
        <taxon>Agaricales</taxon>
        <taxon>Pluteineae</taxon>
        <taxon>Pluteaceae</taxon>
        <taxon>Pluteus</taxon>
    </lineage>
</organism>